<comment type="subcellular location">
    <subcellularLocation>
        <location evidence="1">Membrane</location>
    </subcellularLocation>
</comment>
<dbReference type="GO" id="GO:0016020">
    <property type="term" value="C:membrane"/>
    <property type="evidence" value="ECO:0007669"/>
    <property type="project" value="UniProtKB-SubCell"/>
</dbReference>
<dbReference type="SUPFAM" id="SSF52096">
    <property type="entry name" value="ClpP/crotonase"/>
    <property type="match status" value="2"/>
</dbReference>
<evidence type="ECO:0000256" key="3">
    <source>
        <dbReference type="ARBA" id="ARBA00022670"/>
    </source>
</evidence>
<dbReference type="Gene3D" id="3.90.226.10">
    <property type="entry name" value="2-enoyl-CoA Hydratase, Chain A, domain 1"/>
    <property type="match status" value="3"/>
</dbReference>
<comment type="caution">
    <text evidence="10">The sequence shown here is derived from an EMBL/GenBank/DDBJ whole genome shotgun (WGS) entry which is preliminary data.</text>
</comment>
<keyword evidence="6 8" id="KW-0472">Membrane</keyword>
<dbReference type="Pfam" id="PF01343">
    <property type="entry name" value="Peptidase_S49"/>
    <property type="match status" value="2"/>
</dbReference>
<name>A0A2A5CES0_9GAMM</name>
<evidence type="ECO:0000256" key="1">
    <source>
        <dbReference type="ARBA" id="ARBA00004370"/>
    </source>
</evidence>
<evidence type="ECO:0000313" key="10">
    <source>
        <dbReference type="EMBL" id="PCJ42233.1"/>
    </source>
</evidence>
<evidence type="ECO:0000256" key="8">
    <source>
        <dbReference type="SAM" id="Phobius"/>
    </source>
</evidence>
<dbReference type="InterPro" id="IPR047272">
    <property type="entry name" value="S49_SppA_C"/>
</dbReference>
<evidence type="ECO:0000256" key="7">
    <source>
        <dbReference type="PIRSR" id="PIRSR001217-1"/>
    </source>
</evidence>
<comment type="similarity">
    <text evidence="2">Belongs to the peptidase S49 family.</text>
</comment>
<evidence type="ECO:0000256" key="5">
    <source>
        <dbReference type="ARBA" id="ARBA00022825"/>
    </source>
</evidence>
<evidence type="ECO:0000313" key="11">
    <source>
        <dbReference type="Proteomes" id="UP000228987"/>
    </source>
</evidence>
<dbReference type="InterPro" id="IPR004634">
    <property type="entry name" value="Pept_S49_pIV"/>
</dbReference>
<dbReference type="PIRSF" id="PIRSF001217">
    <property type="entry name" value="Protease_4_SppA"/>
    <property type="match status" value="1"/>
</dbReference>
<feature type="active site" description="Nucleophile" evidence="7">
    <location>
        <position position="400"/>
    </location>
</feature>
<proteinExistence type="inferred from homology"/>
<feature type="transmembrane region" description="Helical" evidence="8">
    <location>
        <begin position="12"/>
        <end position="37"/>
    </location>
</feature>
<dbReference type="AlphaFoldDB" id="A0A2A5CES0"/>
<evidence type="ECO:0000256" key="6">
    <source>
        <dbReference type="ARBA" id="ARBA00023136"/>
    </source>
</evidence>
<dbReference type="PANTHER" id="PTHR33209:SF1">
    <property type="entry name" value="PEPTIDASE S49 DOMAIN-CONTAINING PROTEIN"/>
    <property type="match status" value="1"/>
</dbReference>
<feature type="domain" description="Peptidase S49" evidence="9">
    <location>
        <begin position="383"/>
        <end position="534"/>
    </location>
</feature>
<protein>
    <submittedName>
        <fullName evidence="10">Signal peptide peptidase SppA</fullName>
    </submittedName>
</protein>
<keyword evidence="4" id="KW-0378">Hydrolase</keyword>
<keyword evidence="8" id="KW-1133">Transmembrane helix</keyword>
<reference evidence="11" key="1">
    <citation type="submission" date="2017-08" db="EMBL/GenBank/DDBJ databases">
        <title>A dynamic microbial community with high functional redundancy inhabits the cold, oxic subseafloor aquifer.</title>
        <authorList>
            <person name="Tully B.J."/>
            <person name="Wheat C.G."/>
            <person name="Glazer B.T."/>
            <person name="Huber J.A."/>
        </authorList>
    </citation>
    <scope>NUCLEOTIDE SEQUENCE [LARGE SCALE GENOMIC DNA]</scope>
</reference>
<dbReference type="PANTHER" id="PTHR33209">
    <property type="entry name" value="PROTEASE 4"/>
    <property type="match status" value="1"/>
</dbReference>
<dbReference type="InterPro" id="IPR002142">
    <property type="entry name" value="Peptidase_S49"/>
</dbReference>
<gene>
    <name evidence="10" type="primary">sppA</name>
    <name evidence="10" type="ORF">COA71_06500</name>
</gene>
<keyword evidence="3" id="KW-0645">Protease</keyword>
<organism evidence="10 11">
    <name type="scientific">SAR86 cluster bacterium</name>
    <dbReference type="NCBI Taxonomy" id="2030880"/>
    <lineage>
        <taxon>Bacteria</taxon>
        <taxon>Pseudomonadati</taxon>
        <taxon>Pseudomonadota</taxon>
        <taxon>Gammaproteobacteria</taxon>
        <taxon>SAR86 cluster</taxon>
    </lineage>
</organism>
<evidence type="ECO:0000256" key="4">
    <source>
        <dbReference type="ARBA" id="ARBA00022801"/>
    </source>
</evidence>
<dbReference type="GO" id="GO:0006465">
    <property type="term" value="P:signal peptide processing"/>
    <property type="evidence" value="ECO:0007669"/>
    <property type="project" value="InterPro"/>
</dbReference>
<dbReference type="NCBIfam" id="TIGR00706">
    <property type="entry name" value="SppA_dom"/>
    <property type="match status" value="1"/>
</dbReference>
<dbReference type="InterPro" id="IPR029045">
    <property type="entry name" value="ClpP/crotonase-like_dom_sf"/>
</dbReference>
<dbReference type="InterPro" id="IPR004635">
    <property type="entry name" value="Pept_S49_SppA"/>
</dbReference>
<keyword evidence="8" id="KW-0812">Transmembrane</keyword>
<evidence type="ECO:0000259" key="9">
    <source>
        <dbReference type="Pfam" id="PF01343"/>
    </source>
</evidence>
<accession>A0A2A5CES0</accession>
<dbReference type="EMBL" id="NVWI01000003">
    <property type="protein sequence ID" value="PCJ42233.1"/>
    <property type="molecule type" value="Genomic_DNA"/>
</dbReference>
<dbReference type="GO" id="GO:0008236">
    <property type="term" value="F:serine-type peptidase activity"/>
    <property type="evidence" value="ECO:0007669"/>
    <property type="project" value="UniProtKB-KW"/>
</dbReference>
<dbReference type="InterPro" id="IPR047217">
    <property type="entry name" value="S49_SppA_67K_type_N"/>
</dbReference>
<feature type="active site" description="Proton donor/acceptor" evidence="7">
    <location>
        <position position="195"/>
    </location>
</feature>
<dbReference type="Proteomes" id="UP000228987">
    <property type="component" value="Unassembled WGS sequence"/>
</dbReference>
<feature type="domain" description="Peptidase S49" evidence="9">
    <location>
        <begin position="127"/>
        <end position="273"/>
    </location>
</feature>
<keyword evidence="5" id="KW-0720">Serine protease</keyword>
<sequence length="613" mass="66663">MLAKLLKGLLTVYRWVRSFCLNLIFIAVLAFFLVALLSSDQLDIPQGAALLITPVGSIVEERATLTSFGDLLGGNPADDEVLLQDLIDSIEIAGRDEAISSIVLQLDYLQGASLAQLQDMGKALTAFKDGGKTVYAIADNLSQSQYYLATYADEIILNNMGAVNLEGMSSYQYYYAEAIEKLDINVHIFKVGEFKSAVEPFELTGMSDAARGNYEEWLNDSWQLFVADISRERSLDADQINNFINNPDQQLALYSGDTALMAQDFGLVDQIISRPEMRHYLIEKIGLNADGSSFLQVPFNEYLAERRIPLPAALGGNQIGIIIASGTIYDGEQPPGSIGGDTLAGLIRQAKHDENIKALVLRVDSPGGSAFASEVIRSELLDFKSSGKPLVISMGSVAASGGYWIATAADEIWASPATITGSIGIFGIYPTFKQTLNNIGIYVDGVGTTTQAGAYGLGMELPESTQRAIQLNVEKGYDRFLQIVSDARGMTLEEVDAVGQGRVWSANAAFEQGLVDNLGDLDDAVEAAANLAGIEQYRTKKITRPPSPTELIIQSIADNFNTLSWFKTSANTALFTTSLNALYRQINEDIRQLLNFNDPNSLYLQCFSCLNSL</sequence>
<evidence type="ECO:0000256" key="2">
    <source>
        <dbReference type="ARBA" id="ARBA00008683"/>
    </source>
</evidence>
<dbReference type="CDD" id="cd07023">
    <property type="entry name" value="S49_Sppa_N_C"/>
    <property type="match status" value="1"/>
</dbReference>
<dbReference type="Gene3D" id="6.20.330.10">
    <property type="match status" value="1"/>
</dbReference>
<dbReference type="NCBIfam" id="TIGR00705">
    <property type="entry name" value="SppA_67K"/>
    <property type="match status" value="1"/>
</dbReference>
<dbReference type="CDD" id="cd07018">
    <property type="entry name" value="S49_SppA_67K_type"/>
    <property type="match status" value="1"/>
</dbReference>